<name>A0A803N2D4_CHEQI</name>
<evidence type="ECO:0000259" key="1">
    <source>
        <dbReference type="Pfam" id="PF00583"/>
    </source>
</evidence>
<reference evidence="2" key="1">
    <citation type="journal article" date="2017" name="Nature">
        <title>The genome of Chenopodium quinoa.</title>
        <authorList>
            <person name="Jarvis D.E."/>
            <person name="Ho Y.S."/>
            <person name="Lightfoot D.J."/>
            <person name="Schmoeckel S.M."/>
            <person name="Li B."/>
            <person name="Borm T.J.A."/>
            <person name="Ohyanagi H."/>
            <person name="Mineta K."/>
            <person name="Michell C.T."/>
            <person name="Saber N."/>
            <person name="Kharbatia N.M."/>
            <person name="Rupper R.R."/>
            <person name="Sharp A.R."/>
            <person name="Dally N."/>
            <person name="Boughton B.A."/>
            <person name="Woo Y.H."/>
            <person name="Gao G."/>
            <person name="Schijlen E.G.W.M."/>
            <person name="Guo X."/>
            <person name="Momin A.A."/>
            <person name="Negrao S."/>
            <person name="Al-Babili S."/>
            <person name="Gehring C."/>
            <person name="Roessner U."/>
            <person name="Jung C."/>
            <person name="Murphy K."/>
            <person name="Arold S.T."/>
            <person name="Gojobori T."/>
            <person name="van der Linden C.G."/>
            <person name="van Loo E.N."/>
            <person name="Jellen E.N."/>
            <person name="Maughan P.J."/>
            <person name="Tester M."/>
        </authorList>
    </citation>
    <scope>NUCLEOTIDE SEQUENCE [LARGE SCALE GENOMIC DNA]</scope>
    <source>
        <strain evidence="2">cv. PI 614886</strain>
    </source>
</reference>
<evidence type="ECO:0000313" key="2">
    <source>
        <dbReference type="EnsemblPlants" id="AUR62039287-RA:cds"/>
    </source>
</evidence>
<evidence type="ECO:0000313" key="3">
    <source>
        <dbReference type="Proteomes" id="UP000596660"/>
    </source>
</evidence>
<dbReference type="Gramene" id="AUR62039287-RA">
    <property type="protein sequence ID" value="AUR62039287-RA:cds"/>
    <property type="gene ID" value="AUR62039287"/>
</dbReference>
<dbReference type="InterPro" id="IPR016181">
    <property type="entry name" value="Acyl_CoA_acyltransferase"/>
</dbReference>
<dbReference type="EnsemblPlants" id="AUR62039287-RA">
    <property type="protein sequence ID" value="AUR62039287-RA:cds"/>
    <property type="gene ID" value="AUR62039287"/>
</dbReference>
<feature type="domain" description="N-acetyltransferase" evidence="1">
    <location>
        <begin position="50"/>
        <end position="114"/>
    </location>
</feature>
<sequence>MEIVEYKRKRKEFNPVHLKKPRSKIKTHKRNNINHSYVLQTGQQVAEIKIEKLGELVGVVRGCIKEVGFGLRRSNLKMGYILGLQVSPRHWHMGIGLNLMNAIEEWLANYGAESAYQGSQYRHYRAEVLDNFQHME</sequence>
<dbReference type="InterPro" id="IPR000182">
    <property type="entry name" value="GNAT_dom"/>
</dbReference>
<dbReference type="SUPFAM" id="SSF55729">
    <property type="entry name" value="Acyl-CoA N-acyltransferases (Nat)"/>
    <property type="match status" value="1"/>
</dbReference>
<dbReference type="Proteomes" id="UP000596660">
    <property type="component" value="Unplaced"/>
</dbReference>
<dbReference type="PANTHER" id="PTHR47370">
    <property type="entry name" value="ACYL-COA N-ACYLTRANSFERASES (NAT) SUPERFAMILY PROTEIN"/>
    <property type="match status" value="1"/>
</dbReference>
<organism evidence="2 3">
    <name type="scientific">Chenopodium quinoa</name>
    <name type="common">Quinoa</name>
    <dbReference type="NCBI Taxonomy" id="63459"/>
    <lineage>
        <taxon>Eukaryota</taxon>
        <taxon>Viridiplantae</taxon>
        <taxon>Streptophyta</taxon>
        <taxon>Embryophyta</taxon>
        <taxon>Tracheophyta</taxon>
        <taxon>Spermatophyta</taxon>
        <taxon>Magnoliopsida</taxon>
        <taxon>eudicotyledons</taxon>
        <taxon>Gunneridae</taxon>
        <taxon>Pentapetalae</taxon>
        <taxon>Caryophyllales</taxon>
        <taxon>Chenopodiaceae</taxon>
        <taxon>Chenopodioideae</taxon>
        <taxon>Atripliceae</taxon>
        <taxon>Chenopodium</taxon>
    </lineage>
</organism>
<dbReference type="InterPro" id="IPR052810">
    <property type="entry name" value="Plant_NAT"/>
</dbReference>
<protein>
    <recommendedName>
        <fullName evidence="1">N-acetyltransferase domain-containing protein</fullName>
    </recommendedName>
</protein>
<dbReference type="AlphaFoldDB" id="A0A803N2D4"/>
<accession>A0A803N2D4</accession>
<dbReference type="Pfam" id="PF00583">
    <property type="entry name" value="Acetyltransf_1"/>
    <property type="match status" value="1"/>
</dbReference>
<dbReference type="PANTHER" id="PTHR47370:SF4">
    <property type="entry name" value="N-ACETYLTRANSFERASE HLS1-LIKE-RELATED"/>
    <property type="match status" value="1"/>
</dbReference>
<reference evidence="2" key="2">
    <citation type="submission" date="2021-03" db="UniProtKB">
        <authorList>
            <consortium name="EnsemblPlants"/>
        </authorList>
    </citation>
    <scope>IDENTIFICATION</scope>
</reference>
<dbReference type="Gene3D" id="3.40.630.30">
    <property type="match status" value="1"/>
</dbReference>
<proteinExistence type="predicted"/>
<keyword evidence="3" id="KW-1185">Reference proteome</keyword>
<dbReference type="GO" id="GO:0016747">
    <property type="term" value="F:acyltransferase activity, transferring groups other than amino-acyl groups"/>
    <property type="evidence" value="ECO:0007669"/>
    <property type="project" value="InterPro"/>
</dbReference>
<dbReference type="CDD" id="cd04301">
    <property type="entry name" value="NAT_SF"/>
    <property type="match status" value="1"/>
</dbReference>